<feature type="transmembrane region" description="Helical" evidence="7">
    <location>
        <begin position="209"/>
        <end position="228"/>
    </location>
</feature>
<dbReference type="EMBL" id="JAGTJR010000013">
    <property type="protein sequence ID" value="KAH7050337.1"/>
    <property type="molecule type" value="Genomic_DNA"/>
</dbReference>
<feature type="transmembrane region" description="Helical" evidence="7">
    <location>
        <begin position="47"/>
        <end position="65"/>
    </location>
</feature>
<name>A0ABQ8GB85_9PEZI</name>
<proteinExistence type="inferred from homology"/>
<dbReference type="PROSITE" id="PS50850">
    <property type="entry name" value="MFS"/>
    <property type="match status" value="1"/>
</dbReference>
<evidence type="ECO:0000313" key="9">
    <source>
        <dbReference type="EMBL" id="KAH7050337.1"/>
    </source>
</evidence>
<feature type="transmembrane region" description="Helical" evidence="7">
    <location>
        <begin position="353"/>
        <end position="376"/>
    </location>
</feature>
<dbReference type="Pfam" id="PF07690">
    <property type="entry name" value="MFS_1"/>
    <property type="match status" value="1"/>
</dbReference>
<feature type="transmembrane region" description="Helical" evidence="7">
    <location>
        <begin position="442"/>
        <end position="466"/>
    </location>
</feature>
<evidence type="ECO:0000256" key="6">
    <source>
        <dbReference type="ARBA" id="ARBA00023136"/>
    </source>
</evidence>
<keyword evidence="10" id="KW-1185">Reference proteome</keyword>
<evidence type="ECO:0000256" key="4">
    <source>
        <dbReference type="ARBA" id="ARBA00022692"/>
    </source>
</evidence>
<evidence type="ECO:0000313" key="10">
    <source>
        <dbReference type="Proteomes" id="UP000774617"/>
    </source>
</evidence>
<feature type="transmembrane region" description="Helical" evidence="7">
    <location>
        <begin position="249"/>
        <end position="274"/>
    </location>
</feature>
<evidence type="ECO:0000256" key="7">
    <source>
        <dbReference type="SAM" id="Phobius"/>
    </source>
</evidence>
<evidence type="ECO:0000256" key="5">
    <source>
        <dbReference type="ARBA" id="ARBA00022989"/>
    </source>
</evidence>
<comment type="caution">
    <text evidence="9">The sequence shown here is derived from an EMBL/GenBank/DDBJ whole genome shotgun (WGS) entry which is preliminary data.</text>
</comment>
<protein>
    <submittedName>
        <fullName evidence="9">Major facilitator superfamily transporter</fullName>
    </submittedName>
</protein>
<dbReference type="Gene3D" id="1.20.1250.20">
    <property type="entry name" value="MFS general substrate transporter like domains"/>
    <property type="match status" value="1"/>
</dbReference>
<dbReference type="SUPFAM" id="SSF103473">
    <property type="entry name" value="MFS general substrate transporter"/>
    <property type="match status" value="1"/>
</dbReference>
<dbReference type="Proteomes" id="UP000774617">
    <property type="component" value="Unassembled WGS sequence"/>
</dbReference>
<evidence type="ECO:0000256" key="1">
    <source>
        <dbReference type="ARBA" id="ARBA00004141"/>
    </source>
</evidence>
<feature type="transmembrane region" description="Helical" evidence="7">
    <location>
        <begin position="178"/>
        <end position="203"/>
    </location>
</feature>
<comment type="subcellular location">
    <subcellularLocation>
        <location evidence="1">Membrane</location>
        <topology evidence="1">Multi-pass membrane protein</topology>
    </subcellularLocation>
</comment>
<feature type="transmembrane region" description="Helical" evidence="7">
    <location>
        <begin position="523"/>
        <end position="542"/>
    </location>
</feature>
<accession>A0ABQ8GB85</accession>
<feature type="transmembrane region" description="Helical" evidence="7">
    <location>
        <begin position="90"/>
        <end position="108"/>
    </location>
</feature>
<gene>
    <name evidence="9" type="ORF">B0J12DRAFT_699730</name>
</gene>
<keyword evidence="3" id="KW-0813">Transport</keyword>
<sequence length="555" mass="59498">MQKKTSECFSMRSADGVDSEAKAAENASEEFISLTEGPVNRPRDIHGLKWALVVLSLISVIFLWTKGLDGTIVADIQATFVREFHSIEKLPWNSVAFFLGAAATVLSWGQAYGQFNAKYVFITCIIIFEAGSALCGGAPNIDALIAGRAICGVGGSGMYAGVLTLLSLTTTEKERPFYMAVPGLTWGAGTVLGPVIGGAFAISSVGWRFGFYINLFIGTLCAPVYLFLVPSKDPRPGEAFHKRIKDIGFLGLTLLAGPTAAFIMALCFGGLTYVWSSSRVIALFVVSGVLFALFLGQQLSGFGIRQKVFPFALMKNINVVIIFLNEACSATACFLPCYFIPLHFQYVLDESPLMAGVHLLPFIALMVDTVIISGTLVTSNGKWLPWFFYGGALVIIGSSAMFTVDEHTSTARIYGFSVLLGTGTGAYIQMPFNAAQEFVDPAMIPAAVGLVTWAQLAAPAITLSIANTVFLNRAKIALGDILPENAPILNIVSGVGRDYLRSLEKDVRDRVIHAIVHSMAKSYVLIITSGALTLALTSLLAITGRQHLVGNKGRV</sequence>
<feature type="domain" description="Major facilitator superfamily (MFS) profile" evidence="8">
    <location>
        <begin position="55"/>
        <end position="547"/>
    </location>
</feature>
<dbReference type="PANTHER" id="PTHR23501">
    <property type="entry name" value="MAJOR FACILITATOR SUPERFAMILY"/>
    <property type="match status" value="1"/>
</dbReference>
<feature type="transmembrane region" description="Helical" evidence="7">
    <location>
        <begin position="145"/>
        <end position="166"/>
    </location>
</feature>
<feature type="transmembrane region" description="Helical" evidence="7">
    <location>
        <begin position="120"/>
        <end position="139"/>
    </location>
</feature>
<evidence type="ECO:0000256" key="3">
    <source>
        <dbReference type="ARBA" id="ARBA00022448"/>
    </source>
</evidence>
<evidence type="ECO:0000256" key="2">
    <source>
        <dbReference type="ARBA" id="ARBA00007520"/>
    </source>
</evidence>
<dbReference type="PANTHER" id="PTHR23501:SF12">
    <property type="entry name" value="MAJOR FACILITATOR SUPERFAMILY (MFS) PROFILE DOMAIN-CONTAINING PROTEIN-RELATED"/>
    <property type="match status" value="1"/>
</dbReference>
<reference evidence="9 10" key="1">
    <citation type="journal article" date="2021" name="Nat. Commun.">
        <title>Genetic determinants of endophytism in the Arabidopsis root mycobiome.</title>
        <authorList>
            <person name="Mesny F."/>
            <person name="Miyauchi S."/>
            <person name="Thiergart T."/>
            <person name="Pickel B."/>
            <person name="Atanasova L."/>
            <person name="Karlsson M."/>
            <person name="Huettel B."/>
            <person name="Barry K.W."/>
            <person name="Haridas S."/>
            <person name="Chen C."/>
            <person name="Bauer D."/>
            <person name="Andreopoulos W."/>
            <person name="Pangilinan J."/>
            <person name="LaButti K."/>
            <person name="Riley R."/>
            <person name="Lipzen A."/>
            <person name="Clum A."/>
            <person name="Drula E."/>
            <person name="Henrissat B."/>
            <person name="Kohler A."/>
            <person name="Grigoriev I.V."/>
            <person name="Martin F.M."/>
            <person name="Hacquard S."/>
        </authorList>
    </citation>
    <scope>NUCLEOTIDE SEQUENCE [LARGE SCALE GENOMIC DNA]</scope>
    <source>
        <strain evidence="9 10">MPI-SDFR-AT-0080</strain>
    </source>
</reference>
<comment type="similarity">
    <text evidence="2">Belongs to the major facilitator superfamily. TCR/Tet family.</text>
</comment>
<dbReference type="InterPro" id="IPR036259">
    <property type="entry name" value="MFS_trans_sf"/>
</dbReference>
<organism evidence="9 10">
    <name type="scientific">Macrophomina phaseolina</name>
    <dbReference type="NCBI Taxonomy" id="35725"/>
    <lineage>
        <taxon>Eukaryota</taxon>
        <taxon>Fungi</taxon>
        <taxon>Dikarya</taxon>
        <taxon>Ascomycota</taxon>
        <taxon>Pezizomycotina</taxon>
        <taxon>Dothideomycetes</taxon>
        <taxon>Dothideomycetes incertae sedis</taxon>
        <taxon>Botryosphaeriales</taxon>
        <taxon>Botryosphaeriaceae</taxon>
        <taxon>Macrophomina</taxon>
    </lineage>
</organism>
<keyword evidence="4 7" id="KW-0812">Transmembrane</keyword>
<feature type="transmembrane region" description="Helical" evidence="7">
    <location>
        <begin position="280"/>
        <end position="296"/>
    </location>
</feature>
<keyword evidence="6 7" id="KW-0472">Membrane</keyword>
<evidence type="ECO:0000259" key="8">
    <source>
        <dbReference type="PROSITE" id="PS50850"/>
    </source>
</evidence>
<keyword evidence="5 7" id="KW-1133">Transmembrane helix</keyword>
<feature type="transmembrane region" description="Helical" evidence="7">
    <location>
        <begin position="383"/>
        <end position="401"/>
    </location>
</feature>
<dbReference type="InterPro" id="IPR011701">
    <property type="entry name" value="MFS"/>
</dbReference>
<feature type="transmembrane region" description="Helical" evidence="7">
    <location>
        <begin position="317"/>
        <end position="341"/>
    </location>
</feature>
<dbReference type="InterPro" id="IPR020846">
    <property type="entry name" value="MFS_dom"/>
</dbReference>